<dbReference type="EMBL" id="MU274904">
    <property type="protein sequence ID" value="KAI0092075.1"/>
    <property type="molecule type" value="Genomic_DNA"/>
</dbReference>
<accession>A0ACB8UCS6</accession>
<proteinExistence type="predicted"/>
<name>A0ACB8UCS6_9APHY</name>
<organism evidence="1 2">
    <name type="scientific">Irpex rosettiformis</name>
    <dbReference type="NCBI Taxonomy" id="378272"/>
    <lineage>
        <taxon>Eukaryota</taxon>
        <taxon>Fungi</taxon>
        <taxon>Dikarya</taxon>
        <taxon>Basidiomycota</taxon>
        <taxon>Agaricomycotina</taxon>
        <taxon>Agaricomycetes</taxon>
        <taxon>Polyporales</taxon>
        <taxon>Irpicaceae</taxon>
        <taxon>Irpex</taxon>
    </lineage>
</organism>
<dbReference type="Proteomes" id="UP001055072">
    <property type="component" value="Unassembled WGS sequence"/>
</dbReference>
<gene>
    <name evidence="1" type="ORF">BDY19DRAFT_928209</name>
</gene>
<comment type="caution">
    <text evidence="1">The sequence shown here is derived from an EMBL/GenBank/DDBJ whole genome shotgun (WGS) entry which is preliminary data.</text>
</comment>
<protein>
    <submittedName>
        <fullName evidence="1">Uncharacterized protein</fullName>
    </submittedName>
</protein>
<sequence length="128" mass="15306">MQYTIATRKPLRICLARLWSWYYHWQRLEMRGTVVEFGHHALFSVVGLKSDTCRYSHMCCFVYSRYPKQWTARSNIRQIIWTFPEERIFEAERPTSAWKALSPQVSVTSYNELREPVSSPPCSRKLRL</sequence>
<reference evidence="1" key="1">
    <citation type="journal article" date="2021" name="Environ. Microbiol.">
        <title>Gene family expansions and transcriptome signatures uncover fungal adaptations to wood decay.</title>
        <authorList>
            <person name="Hage H."/>
            <person name="Miyauchi S."/>
            <person name="Viragh M."/>
            <person name="Drula E."/>
            <person name="Min B."/>
            <person name="Chaduli D."/>
            <person name="Navarro D."/>
            <person name="Favel A."/>
            <person name="Norest M."/>
            <person name="Lesage-Meessen L."/>
            <person name="Balint B."/>
            <person name="Merenyi Z."/>
            <person name="de Eugenio L."/>
            <person name="Morin E."/>
            <person name="Martinez A.T."/>
            <person name="Baldrian P."/>
            <person name="Stursova M."/>
            <person name="Martinez M.J."/>
            <person name="Novotny C."/>
            <person name="Magnuson J.K."/>
            <person name="Spatafora J.W."/>
            <person name="Maurice S."/>
            <person name="Pangilinan J."/>
            <person name="Andreopoulos W."/>
            <person name="LaButti K."/>
            <person name="Hundley H."/>
            <person name="Na H."/>
            <person name="Kuo A."/>
            <person name="Barry K."/>
            <person name="Lipzen A."/>
            <person name="Henrissat B."/>
            <person name="Riley R."/>
            <person name="Ahrendt S."/>
            <person name="Nagy L.G."/>
            <person name="Grigoriev I.V."/>
            <person name="Martin F."/>
            <person name="Rosso M.N."/>
        </authorList>
    </citation>
    <scope>NUCLEOTIDE SEQUENCE</scope>
    <source>
        <strain evidence="1">CBS 384.51</strain>
    </source>
</reference>
<evidence type="ECO:0000313" key="2">
    <source>
        <dbReference type="Proteomes" id="UP001055072"/>
    </source>
</evidence>
<evidence type="ECO:0000313" key="1">
    <source>
        <dbReference type="EMBL" id="KAI0092075.1"/>
    </source>
</evidence>
<keyword evidence="2" id="KW-1185">Reference proteome</keyword>